<comment type="caution">
    <text evidence="1">The sequence shown here is derived from an EMBL/GenBank/DDBJ whole genome shotgun (WGS) entry which is preliminary data.</text>
</comment>
<name>A0ABX2AX01_9BACT</name>
<dbReference type="GeneID" id="82158625"/>
<dbReference type="EMBL" id="JABKKE010000029">
    <property type="protein sequence ID" value="NPE15160.1"/>
    <property type="molecule type" value="Genomic_DNA"/>
</dbReference>
<proteinExistence type="predicted"/>
<dbReference type="Proteomes" id="UP001193734">
    <property type="component" value="Unassembled WGS sequence"/>
</dbReference>
<gene>
    <name evidence="1" type="ORF">HPS55_12685</name>
</gene>
<sequence length="182" mass="20739">MMTICQLRKRLSERIHAADIAELCLMAQCTDGNGMKAMLFKLAGDKDRRVASNALWVFSHFNASGRSWLQNKQKELIDMALSVTDVTSLRLVLTLLERQTFEAESIRTDFLDFCLCRMVSDAEPVSIRSLSMKLAYKMCLHYPELLEELRMSVDLIDKTSADSAGLKSCRRNVLRLIDVTNR</sequence>
<organism evidence="1 2">
    <name type="scientific">Xylanibacter rodentium</name>
    <dbReference type="NCBI Taxonomy" id="2736289"/>
    <lineage>
        <taxon>Bacteria</taxon>
        <taxon>Pseudomonadati</taxon>
        <taxon>Bacteroidota</taxon>
        <taxon>Bacteroidia</taxon>
        <taxon>Bacteroidales</taxon>
        <taxon>Prevotellaceae</taxon>
        <taxon>Xylanibacter</taxon>
    </lineage>
</organism>
<evidence type="ECO:0000313" key="2">
    <source>
        <dbReference type="Proteomes" id="UP001193734"/>
    </source>
</evidence>
<keyword evidence="2" id="KW-1185">Reference proteome</keyword>
<protein>
    <submittedName>
        <fullName evidence="1">Uncharacterized protein</fullName>
    </submittedName>
</protein>
<reference evidence="1 2" key="1">
    <citation type="submission" date="2020-05" db="EMBL/GenBank/DDBJ databases">
        <title>Distinct polysaccharide utilization as determinants for interspecies competition between intestinal Prevotella spp.</title>
        <authorList>
            <person name="Galvez E.J.C."/>
            <person name="Iljazovic A."/>
            <person name="Strowig T."/>
        </authorList>
    </citation>
    <scope>NUCLEOTIDE SEQUENCE [LARGE SCALE GENOMIC DNA]</scope>
    <source>
        <strain evidence="1 2">PROD</strain>
    </source>
</reference>
<accession>A0ABX2AX01</accession>
<evidence type="ECO:0000313" key="1">
    <source>
        <dbReference type="EMBL" id="NPE15160.1"/>
    </source>
</evidence>
<dbReference type="RefSeq" id="WP_172178416.1">
    <property type="nucleotide sequence ID" value="NZ_CASGIA010000032.1"/>
</dbReference>